<keyword evidence="4" id="KW-0539">Nucleus</keyword>
<dbReference type="InParanoid" id="A0A077ZNF6"/>
<dbReference type="PRINTS" id="PR00883">
    <property type="entry name" value="NUCLEARHMG"/>
</dbReference>
<evidence type="ECO:0000259" key="6">
    <source>
        <dbReference type="Pfam" id="PF01248"/>
    </source>
</evidence>
<keyword evidence="8" id="KW-1185">Reference proteome</keyword>
<dbReference type="InterPro" id="IPR004038">
    <property type="entry name" value="Ribosomal_eL8/eL30/eS12/Gad45"/>
</dbReference>
<name>A0A077ZNF6_STYLE</name>
<evidence type="ECO:0000256" key="3">
    <source>
        <dbReference type="ARBA" id="ARBA00022884"/>
    </source>
</evidence>
<dbReference type="AlphaFoldDB" id="A0A077ZNF6"/>
<dbReference type="OrthoDB" id="1924699at2759"/>
<keyword evidence="7" id="KW-0689">Ribosomal protein</keyword>
<dbReference type="InterPro" id="IPR029064">
    <property type="entry name" value="Ribosomal_eL30-like_sf"/>
</dbReference>
<dbReference type="SUPFAM" id="SSF55315">
    <property type="entry name" value="L30e-like"/>
    <property type="match status" value="1"/>
</dbReference>
<evidence type="ECO:0000256" key="5">
    <source>
        <dbReference type="ARBA" id="ARBA00023274"/>
    </source>
</evidence>
<dbReference type="GO" id="GO:0003723">
    <property type="term" value="F:RNA binding"/>
    <property type="evidence" value="ECO:0007669"/>
    <property type="project" value="UniProtKB-KW"/>
</dbReference>
<dbReference type="InterPro" id="IPR018492">
    <property type="entry name" value="Ribosomal_eL8/Nhp2"/>
</dbReference>
<reference evidence="7 8" key="1">
    <citation type="submission" date="2014-06" db="EMBL/GenBank/DDBJ databases">
        <authorList>
            <person name="Swart Estienne"/>
        </authorList>
    </citation>
    <scope>NUCLEOTIDE SEQUENCE [LARGE SCALE GENOMIC DNA]</scope>
    <source>
        <strain evidence="7 8">130c</strain>
    </source>
</reference>
<organism evidence="7 8">
    <name type="scientific">Stylonychia lemnae</name>
    <name type="common">Ciliate</name>
    <dbReference type="NCBI Taxonomy" id="5949"/>
    <lineage>
        <taxon>Eukaryota</taxon>
        <taxon>Sar</taxon>
        <taxon>Alveolata</taxon>
        <taxon>Ciliophora</taxon>
        <taxon>Intramacronucleata</taxon>
        <taxon>Spirotrichea</taxon>
        <taxon>Stichotrichia</taxon>
        <taxon>Sporadotrichida</taxon>
        <taxon>Oxytrichidae</taxon>
        <taxon>Stylonychinae</taxon>
        <taxon>Stylonychia</taxon>
    </lineage>
</organism>
<proteinExistence type="inferred from homology"/>
<dbReference type="EMBL" id="CCKQ01000388">
    <property type="protein sequence ID" value="CDW71448.1"/>
    <property type="molecule type" value="Genomic_DNA"/>
</dbReference>
<dbReference type="Proteomes" id="UP000039865">
    <property type="component" value="Unassembled WGS sequence"/>
</dbReference>
<dbReference type="Gene3D" id="3.30.1330.30">
    <property type="match status" value="1"/>
</dbReference>
<dbReference type="GO" id="GO:1990904">
    <property type="term" value="C:ribonucleoprotein complex"/>
    <property type="evidence" value="ECO:0007669"/>
    <property type="project" value="UniProtKB-KW"/>
</dbReference>
<evidence type="ECO:0000256" key="4">
    <source>
        <dbReference type="ARBA" id="ARBA00023242"/>
    </source>
</evidence>
<dbReference type="GO" id="GO:0005840">
    <property type="term" value="C:ribosome"/>
    <property type="evidence" value="ECO:0007669"/>
    <property type="project" value="UniProtKB-KW"/>
</dbReference>
<accession>A0A077ZNF6</accession>
<gene>
    <name evidence="7" type="primary">Contig8451.g9019</name>
    <name evidence="7" type="ORF">STYLEM_392</name>
</gene>
<sequence>MSDTEDKQAEIESRLFVSPIAEPLASDKLSKKLIKLIKKSMKSKSVKRGVKETVKAIKKDGKGVCIIAADISPIDVLSHLPILCEEKGVPYIYVKSRAEVGEACKTKRPTSCVFIQSPNKKADDFKKFNKCEKLIRDRNPYKSMELHTNFDTSLLDVNSIDPSQIIQIICDFCGGIPVSPVKCRLCSRVFCNDFFVSHVNQTLECPSCRNGGASGGEHLSDPLNSQLDDLAFFQKQDLARNLLMNKDLTPDEQQIFDNLRIRCPNNNVGCGMVLPLSSQSEHFTHCLQTCRHCNQPYLLTLEQLHQQQCLPYLEDQARIKEQERRQERVNLDLLSKQKEKEASVRILQNDLIEQEMNLIHRKNKLYKTKIVALMLFVIAVLHMFNQREEQQGSSITIRSFNSVSHLLNDNLFRSIQSEGAKITRLIRYEDVLREMRDHLIADKSYSLFDINRFRDQLTPSDFFCEYFTQLVYFIKNIQNQSYSKDLVLSCSQQKRADESRSGLGNECLKKQLSREEYNKQIERIQLLSQIAQKDEVSYSDRKNVLLEFFNELESAVDQYRRSRHEEVIRAIHILRDELGLK</sequence>
<dbReference type="PRINTS" id="PR00881">
    <property type="entry name" value="L7ARS6FAMILY"/>
</dbReference>
<evidence type="ECO:0000256" key="1">
    <source>
        <dbReference type="ARBA" id="ARBA00004604"/>
    </source>
</evidence>
<dbReference type="PANTHER" id="PTHR23105">
    <property type="entry name" value="RIBOSOMAL PROTEIN L7AE FAMILY MEMBER"/>
    <property type="match status" value="1"/>
</dbReference>
<keyword evidence="3" id="KW-0694">RNA-binding</keyword>
<protein>
    <submittedName>
        <fullName evidence="7">Ribosomal protein l7ae containing protein</fullName>
    </submittedName>
</protein>
<evidence type="ECO:0000313" key="8">
    <source>
        <dbReference type="Proteomes" id="UP000039865"/>
    </source>
</evidence>
<dbReference type="Pfam" id="PF01248">
    <property type="entry name" value="Ribosomal_L7Ae"/>
    <property type="match status" value="1"/>
</dbReference>
<evidence type="ECO:0000313" key="7">
    <source>
        <dbReference type="EMBL" id="CDW71448.1"/>
    </source>
</evidence>
<dbReference type="InterPro" id="IPR050257">
    <property type="entry name" value="eL8/uL1-like"/>
</dbReference>
<evidence type="ECO:0000256" key="2">
    <source>
        <dbReference type="ARBA" id="ARBA00007337"/>
    </source>
</evidence>
<feature type="domain" description="Ribosomal protein eL8/eL30/eS12/Gadd45" evidence="6">
    <location>
        <begin position="33"/>
        <end position="122"/>
    </location>
</feature>
<dbReference type="GO" id="GO:0005730">
    <property type="term" value="C:nucleolus"/>
    <property type="evidence" value="ECO:0007669"/>
    <property type="project" value="UniProtKB-SubCell"/>
</dbReference>
<keyword evidence="5" id="KW-0687">Ribonucleoprotein</keyword>
<dbReference type="InterPro" id="IPR002415">
    <property type="entry name" value="H/ACA_rnp_Nhp2-like"/>
</dbReference>
<comment type="similarity">
    <text evidence="2">Belongs to the eukaryotic ribosomal protein eL8 family.</text>
</comment>
<comment type="subcellular location">
    <subcellularLocation>
        <location evidence="1">Nucleus</location>
        <location evidence="1">Nucleolus</location>
    </subcellularLocation>
</comment>